<dbReference type="VEuPathDB" id="PiroplasmaDB:BBOV_III004210"/>
<protein>
    <submittedName>
        <fullName evidence="3">Membrane protein, putative</fullName>
    </submittedName>
</protein>
<evidence type="ECO:0000313" key="3">
    <source>
        <dbReference type="EMBL" id="BAN65511.1"/>
    </source>
</evidence>
<feature type="transmembrane region" description="Helical" evidence="1">
    <location>
        <begin position="215"/>
        <end position="233"/>
    </location>
</feature>
<name>S6B8P9_BABBO</name>
<keyword evidence="1" id="KW-0472">Membrane</keyword>
<feature type="signal peptide" evidence="2">
    <location>
        <begin position="1"/>
        <end position="18"/>
    </location>
</feature>
<dbReference type="AlphaFoldDB" id="S6B8P9"/>
<organism evidence="3">
    <name type="scientific">Babesia bovis</name>
    <dbReference type="NCBI Taxonomy" id="5865"/>
    <lineage>
        <taxon>Eukaryota</taxon>
        <taxon>Sar</taxon>
        <taxon>Alveolata</taxon>
        <taxon>Apicomplexa</taxon>
        <taxon>Aconoidasida</taxon>
        <taxon>Piroplasmida</taxon>
        <taxon>Babesiidae</taxon>
        <taxon>Babesia</taxon>
    </lineage>
</organism>
<proteinExistence type="evidence at transcript level"/>
<evidence type="ECO:0000256" key="1">
    <source>
        <dbReference type="SAM" id="Phobius"/>
    </source>
</evidence>
<keyword evidence="1" id="KW-1133">Transmembrane helix</keyword>
<sequence>MYLSIFIPLCVCVNLADSIITTRSLLPQLHLKLFASKPPVLRLQREIETNYNGLVHYPTLEYAKRKRLWALRSSTYRLIRNLFSQCLDKYNEARSIEDLYSSVLWSKKALESKLYIFRRSPIVFLLWLKDVSRWTRRLFSSIQKRCHECTDIENAKVLQASPRLSAQYKLNLTKIHAIHDVVTNFVKTLGTNNKINSIRTSQNVKSKYWNRVHLIAYRSGIAVMLFSWCLVLLNRIILPYLMKEVLALLCLMARRYGIWIPSDFITVSLG</sequence>
<keyword evidence="2" id="KW-0732">Signal</keyword>
<keyword evidence="1" id="KW-0812">Transmembrane</keyword>
<evidence type="ECO:0000256" key="2">
    <source>
        <dbReference type="SAM" id="SignalP"/>
    </source>
</evidence>
<reference evidence="3" key="1">
    <citation type="journal article" date="2014" name="BMC Genomics">
        <title>The Babesia bovis gene and promoter model: an update from full-length EST analysis.</title>
        <authorList>
            <person name="Yamagishi J."/>
            <person name="Wakaguri H."/>
            <person name="Yokoyama N."/>
            <person name="Yamashita R."/>
            <person name="Suzuki Y."/>
            <person name="Xuan X."/>
            <person name="Igarashi I."/>
        </authorList>
    </citation>
    <scope>NUCLEOTIDE SEQUENCE</scope>
    <source>
        <strain evidence="3">Texas</strain>
    </source>
</reference>
<gene>
    <name evidence="3" type="primary">BBOV_III004210</name>
</gene>
<dbReference type="EMBL" id="AK441717">
    <property type="protein sequence ID" value="BAN65511.1"/>
    <property type="molecule type" value="mRNA"/>
</dbReference>
<feature type="chain" id="PRO_5004536420" evidence="2">
    <location>
        <begin position="19"/>
        <end position="270"/>
    </location>
</feature>
<accession>S6B8P9</accession>